<accession>A0A9N9XAP3</accession>
<evidence type="ECO:0008006" key="5">
    <source>
        <dbReference type="Google" id="ProtNLM"/>
    </source>
</evidence>
<name>A0A9N9XAP3_DIABA</name>
<evidence type="ECO:0000256" key="2">
    <source>
        <dbReference type="SAM" id="MobiDB-lite"/>
    </source>
</evidence>
<evidence type="ECO:0000313" key="3">
    <source>
        <dbReference type="EMBL" id="CAG9831720.1"/>
    </source>
</evidence>
<dbReference type="Proteomes" id="UP001153709">
    <property type="component" value="Chromosome 3"/>
</dbReference>
<evidence type="ECO:0000256" key="1">
    <source>
        <dbReference type="SAM" id="Coils"/>
    </source>
</evidence>
<gene>
    <name evidence="3" type="ORF">DIABBA_LOCUS5290</name>
</gene>
<dbReference type="GO" id="GO:0005874">
    <property type="term" value="C:microtubule"/>
    <property type="evidence" value="ECO:0007669"/>
    <property type="project" value="TreeGrafter"/>
</dbReference>
<dbReference type="PANTHER" id="PTHR31543">
    <property type="entry name" value="DYNEIN REGULATORY COMPLEX SUBUNIT 4"/>
    <property type="match status" value="1"/>
</dbReference>
<feature type="coiled-coil region" evidence="1">
    <location>
        <begin position="130"/>
        <end position="246"/>
    </location>
</feature>
<protein>
    <recommendedName>
        <fullName evidence="5">Growth arrest-specific protein 8</fullName>
    </recommendedName>
</protein>
<dbReference type="InterPro" id="IPR039308">
    <property type="entry name" value="GAS8"/>
</dbReference>
<dbReference type="OrthoDB" id="275583at2759"/>
<organism evidence="3 4">
    <name type="scientific">Diabrotica balteata</name>
    <name type="common">Banded cucumber beetle</name>
    <dbReference type="NCBI Taxonomy" id="107213"/>
    <lineage>
        <taxon>Eukaryota</taxon>
        <taxon>Metazoa</taxon>
        <taxon>Ecdysozoa</taxon>
        <taxon>Arthropoda</taxon>
        <taxon>Hexapoda</taxon>
        <taxon>Insecta</taxon>
        <taxon>Pterygota</taxon>
        <taxon>Neoptera</taxon>
        <taxon>Endopterygota</taxon>
        <taxon>Coleoptera</taxon>
        <taxon>Polyphaga</taxon>
        <taxon>Cucujiformia</taxon>
        <taxon>Chrysomeloidea</taxon>
        <taxon>Chrysomelidae</taxon>
        <taxon>Galerucinae</taxon>
        <taxon>Diabroticina</taxon>
        <taxon>Diabroticites</taxon>
        <taxon>Diabrotica</taxon>
    </lineage>
</organism>
<dbReference type="GO" id="GO:0005794">
    <property type="term" value="C:Golgi apparatus"/>
    <property type="evidence" value="ECO:0007669"/>
    <property type="project" value="TreeGrafter"/>
</dbReference>
<dbReference type="GO" id="GO:0008017">
    <property type="term" value="F:microtubule binding"/>
    <property type="evidence" value="ECO:0007669"/>
    <property type="project" value="InterPro"/>
</dbReference>
<evidence type="ECO:0000313" key="4">
    <source>
        <dbReference type="Proteomes" id="UP001153709"/>
    </source>
</evidence>
<dbReference type="EMBL" id="OU898278">
    <property type="protein sequence ID" value="CAG9831720.1"/>
    <property type="molecule type" value="Genomic_DNA"/>
</dbReference>
<feature type="region of interest" description="Disordered" evidence="2">
    <location>
        <begin position="14"/>
        <end position="58"/>
    </location>
</feature>
<dbReference type="PANTHER" id="PTHR31543:SF0">
    <property type="entry name" value="DYNEIN REGULATORY COMPLEX SUBUNIT 4"/>
    <property type="match status" value="1"/>
</dbReference>
<feature type="compositionally biased region" description="Acidic residues" evidence="2">
    <location>
        <begin position="34"/>
        <end position="55"/>
    </location>
</feature>
<proteinExistence type="predicted"/>
<dbReference type="AlphaFoldDB" id="A0A9N9XAP3"/>
<reference evidence="3" key="1">
    <citation type="submission" date="2022-01" db="EMBL/GenBank/DDBJ databases">
        <authorList>
            <person name="King R."/>
        </authorList>
    </citation>
    <scope>NUCLEOTIDE SEQUENCE</scope>
</reference>
<sequence>MRRSKQILELALKQAKEDSYEGENEDVSCIFDDPSSDEYVPDSDIVSDSEDNGDDDYTRCARISSSRRFLSCRDKTNFLESPSTSTNSTAKIHPQSDAESDVLKNIFKMPPKKGGGPKIIDGVDTASMTREQLEAFALRIKEENDREREERNFFQMERDKIRTFWEITRNELEEARAQVRNKDRALEEGVEKNEEELKFFKQKVKHLQYEHQNNLTECKAESLVALKQAQDEHAVQERELLEDKKSLKALMREQELSNQEQIKSLKFKTVKKLVKLEANLKLEPKKWK</sequence>
<keyword evidence="4" id="KW-1185">Reference proteome</keyword>
<keyword evidence="1" id="KW-0175">Coiled coil</keyword>
<dbReference type="GO" id="GO:0048870">
    <property type="term" value="P:cell motility"/>
    <property type="evidence" value="ECO:0007669"/>
    <property type="project" value="InterPro"/>
</dbReference>
<dbReference type="GO" id="GO:0031267">
    <property type="term" value="F:small GTPase binding"/>
    <property type="evidence" value="ECO:0007669"/>
    <property type="project" value="InterPro"/>
</dbReference>